<organism evidence="5 6">
    <name type="scientific">Minwuia thermotolerans</name>
    <dbReference type="NCBI Taxonomy" id="2056226"/>
    <lineage>
        <taxon>Bacteria</taxon>
        <taxon>Pseudomonadati</taxon>
        <taxon>Pseudomonadota</taxon>
        <taxon>Alphaproteobacteria</taxon>
        <taxon>Minwuiales</taxon>
        <taxon>Minwuiaceae</taxon>
        <taxon>Minwuia</taxon>
    </lineage>
</organism>
<keyword evidence="3" id="KW-0812">Transmembrane</keyword>
<dbReference type="Proteomes" id="UP000229498">
    <property type="component" value="Unassembled WGS sequence"/>
</dbReference>
<gene>
    <name evidence="5" type="ORF">CVT23_02955</name>
</gene>
<evidence type="ECO:0000256" key="3">
    <source>
        <dbReference type="SAM" id="Phobius"/>
    </source>
</evidence>
<dbReference type="EMBL" id="PHIG01000007">
    <property type="protein sequence ID" value="PJK31204.1"/>
    <property type="molecule type" value="Genomic_DNA"/>
</dbReference>
<dbReference type="GO" id="GO:0016780">
    <property type="term" value="F:phosphotransferase activity, for other substituted phosphate groups"/>
    <property type="evidence" value="ECO:0007669"/>
    <property type="project" value="TreeGrafter"/>
</dbReference>
<keyword evidence="3" id="KW-0472">Membrane</keyword>
<name>A0A2M9G672_9PROT</name>
<keyword evidence="6" id="KW-1185">Reference proteome</keyword>
<comment type="caution">
    <text evidence="5">The sequence shown here is derived from an EMBL/GenBank/DDBJ whole genome shotgun (WGS) entry which is preliminary data.</text>
</comment>
<evidence type="ECO:0000313" key="5">
    <source>
        <dbReference type="EMBL" id="PJK31204.1"/>
    </source>
</evidence>
<evidence type="ECO:0000259" key="4">
    <source>
        <dbReference type="Pfam" id="PF02397"/>
    </source>
</evidence>
<reference evidence="5 6" key="1">
    <citation type="submission" date="2017-11" db="EMBL/GenBank/DDBJ databases">
        <title>Draft genome sequence of Rhizobiales bacterium SY3-13.</title>
        <authorList>
            <person name="Sun C."/>
        </authorList>
    </citation>
    <scope>NUCLEOTIDE SEQUENCE [LARGE SCALE GENOMIC DNA]</scope>
    <source>
        <strain evidence="5 6">SY3-13</strain>
    </source>
</reference>
<dbReference type="PANTHER" id="PTHR30576:SF0">
    <property type="entry name" value="UNDECAPRENYL-PHOSPHATE N-ACETYLGALACTOSAMINYL 1-PHOSPHATE TRANSFERASE-RELATED"/>
    <property type="match status" value="1"/>
</dbReference>
<feature type="domain" description="Bacterial sugar transferase" evidence="4">
    <location>
        <begin position="15"/>
        <end position="192"/>
    </location>
</feature>
<proteinExistence type="inferred from homology"/>
<dbReference type="OrthoDB" id="9808602at2"/>
<feature type="transmembrane region" description="Helical" evidence="3">
    <location>
        <begin position="20"/>
        <end position="42"/>
    </location>
</feature>
<dbReference type="Pfam" id="PF02397">
    <property type="entry name" value="Bac_transf"/>
    <property type="match status" value="1"/>
</dbReference>
<dbReference type="PANTHER" id="PTHR30576">
    <property type="entry name" value="COLANIC BIOSYNTHESIS UDP-GLUCOSE LIPID CARRIER TRANSFERASE"/>
    <property type="match status" value="1"/>
</dbReference>
<accession>A0A2M9G672</accession>
<comment type="similarity">
    <text evidence="1">Belongs to the bacterial sugar transferase family.</text>
</comment>
<dbReference type="GO" id="GO:0000271">
    <property type="term" value="P:polysaccharide biosynthetic process"/>
    <property type="evidence" value="ECO:0007669"/>
    <property type="project" value="UniProtKB-KW"/>
</dbReference>
<sequence>MSPQLTLLDSTIAVKRLFDIAVSLVALLALSPLLLAVALAVASTSPGGAFYRQVRVGRGGRPFRMLKFRSMVADADRIGGYSTARGDPRITRIGRFIRRTSIDELPQLLNVLGGSMSLVGPRPDVPAQEELYAPEEWRERHRVRPGITGLAQALARNEAGPGERKALDLRYVREQSLWLDLKIIWWTVRQVLGKGSH</sequence>
<dbReference type="AlphaFoldDB" id="A0A2M9G672"/>
<keyword evidence="3" id="KW-1133">Transmembrane helix</keyword>
<dbReference type="RefSeq" id="WP_109796178.1">
    <property type="nucleotide sequence ID" value="NZ_PHIG01000007.1"/>
</dbReference>
<evidence type="ECO:0000313" key="6">
    <source>
        <dbReference type="Proteomes" id="UP000229498"/>
    </source>
</evidence>
<protein>
    <submittedName>
        <fullName evidence="5">Sugar transferase</fullName>
    </submittedName>
</protein>
<dbReference type="InterPro" id="IPR003362">
    <property type="entry name" value="Bact_transf"/>
</dbReference>
<keyword evidence="2" id="KW-0270">Exopolysaccharide synthesis</keyword>
<keyword evidence="5" id="KW-0808">Transferase</keyword>
<evidence type="ECO:0000256" key="1">
    <source>
        <dbReference type="ARBA" id="ARBA00006464"/>
    </source>
</evidence>
<evidence type="ECO:0000256" key="2">
    <source>
        <dbReference type="ARBA" id="ARBA00023169"/>
    </source>
</evidence>